<evidence type="ECO:0000256" key="1">
    <source>
        <dbReference type="SAM" id="SignalP"/>
    </source>
</evidence>
<dbReference type="Proteomes" id="UP000198704">
    <property type="component" value="Unassembled WGS sequence"/>
</dbReference>
<dbReference type="STRING" id="582672.SAMN05216360_11612"/>
<gene>
    <name evidence="2" type="ORF">SAMN05216360_11612</name>
</gene>
<evidence type="ECO:0000313" key="3">
    <source>
        <dbReference type="Proteomes" id="UP000198704"/>
    </source>
</evidence>
<proteinExistence type="predicted"/>
<organism evidence="2 3">
    <name type="scientific">Methylobacterium phyllostachyos</name>
    <dbReference type="NCBI Taxonomy" id="582672"/>
    <lineage>
        <taxon>Bacteria</taxon>
        <taxon>Pseudomonadati</taxon>
        <taxon>Pseudomonadota</taxon>
        <taxon>Alphaproteobacteria</taxon>
        <taxon>Hyphomicrobiales</taxon>
        <taxon>Methylobacteriaceae</taxon>
        <taxon>Methylobacterium</taxon>
    </lineage>
</organism>
<reference evidence="3" key="1">
    <citation type="submission" date="2016-10" db="EMBL/GenBank/DDBJ databases">
        <authorList>
            <person name="Varghese N."/>
            <person name="Submissions S."/>
        </authorList>
    </citation>
    <scope>NUCLEOTIDE SEQUENCE [LARGE SCALE GENOMIC DNA]</scope>
    <source>
        <strain evidence="3">BL47</strain>
    </source>
</reference>
<dbReference type="EMBL" id="FNHS01000016">
    <property type="protein sequence ID" value="SDO18308.1"/>
    <property type="molecule type" value="Genomic_DNA"/>
</dbReference>
<feature type="chain" id="PRO_5011707571" evidence="1">
    <location>
        <begin position="25"/>
        <end position="257"/>
    </location>
</feature>
<protein>
    <submittedName>
        <fullName evidence="2">Uncharacterized protein</fullName>
    </submittedName>
</protein>
<dbReference type="RefSeq" id="WP_244507730.1">
    <property type="nucleotide sequence ID" value="NZ_FNHS01000016.1"/>
</dbReference>
<dbReference type="AlphaFoldDB" id="A0A1H0HGM2"/>
<sequence length="257" mass="26878">MSARINRRALAAGILAATAVPAIAKDTRTVGTLRGDGTARLPDHAALWARMPLPFTPAEAWHLLSPETQAEIGTAVIGMELAQYVYGDGRADADQFKDDALRSAASDVAHDLLNRIDDRLWALLPDLYGPDGDHPAWALAAGMVHPLGAALPEAPTAPASVAEPDPTLAALAVREAASRDLAQIGNDTAGDESAEPTARWWAGDRRLDAADSVLRTTAPTTLAGLSALAQHYASTSCDPDGEGLTHLVEILADFADA</sequence>
<evidence type="ECO:0000313" key="2">
    <source>
        <dbReference type="EMBL" id="SDO18308.1"/>
    </source>
</evidence>
<keyword evidence="1" id="KW-0732">Signal</keyword>
<name>A0A1H0HGM2_9HYPH</name>
<keyword evidence="3" id="KW-1185">Reference proteome</keyword>
<accession>A0A1H0HGM2</accession>
<feature type="signal peptide" evidence="1">
    <location>
        <begin position="1"/>
        <end position="24"/>
    </location>
</feature>